<organism evidence="1 2">
    <name type="scientific">Campylobacter magnus</name>
    <dbReference type="NCBI Taxonomy" id="3026462"/>
    <lineage>
        <taxon>Bacteria</taxon>
        <taxon>Pseudomonadati</taxon>
        <taxon>Campylobacterota</taxon>
        <taxon>Epsilonproteobacteria</taxon>
        <taxon>Campylobacterales</taxon>
        <taxon>Campylobacteraceae</taxon>
        <taxon>Campylobacter</taxon>
    </lineage>
</organism>
<name>A0ABT8T8E7_9BACT</name>
<accession>A0ABT8T8E7</accession>
<evidence type="ECO:0000313" key="2">
    <source>
        <dbReference type="Proteomes" id="UP001171111"/>
    </source>
</evidence>
<dbReference type="InterPro" id="IPR019775">
    <property type="entry name" value="WD40_repeat_CS"/>
</dbReference>
<dbReference type="InterPro" id="IPR015943">
    <property type="entry name" value="WD40/YVTN_repeat-like_dom_sf"/>
</dbReference>
<dbReference type="InterPro" id="IPR036322">
    <property type="entry name" value="WD40_repeat_dom_sf"/>
</dbReference>
<dbReference type="SUPFAM" id="SSF50978">
    <property type="entry name" value="WD40 repeat-like"/>
    <property type="match status" value="1"/>
</dbReference>
<evidence type="ECO:0000313" key="1">
    <source>
        <dbReference type="EMBL" id="MDO2409776.1"/>
    </source>
</evidence>
<dbReference type="Proteomes" id="UP001171111">
    <property type="component" value="Unassembled WGS sequence"/>
</dbReference>
<keyword evidence="2" id="KW-1185">Reference proteome</keyword>
<protein>
    <submittedName>
        <fullName evidence="1">WD40 repeat domain-containing protein</fullName>
    </submittedName>
</protein>
<gene>
    <name evidence="1" type="ORF">Q2362_06655</name>
</gene>
<dbReference type="RefSeq" id="WP_302244561.1">
    <property type="nucleotide sequence ID" value="NZ_JAULJQ010000007.1"/>
</dbReference>
<dbReference type="Gene3D" id="2.130.10.10">
    <property type="entry name" value="YVTN repeat-like/Quinoprotein amine dehydrogenase"/>
    <property type="match status" value="1"/>
</dbReference>
<dbReference type="PROSITE" id="PS00678">
    <property type="entry name" value="WD_REPEATS_1"/>
    <property type="match status" value="1"/>
</dbReference>
<proteinExistence type="predicted"/>
<dbReference type="EMBL" id="JAULJQ010000007">
    <property type="protein sequence ID" value="MDO2409776.1"/>
    <property type="molecule type" value="Genomic_DNA"/>
</dbReference>
<reference evidence="1 2" key="1">
    <citation type="submission" date="2023-06" db="EMBL/GenBank/DDBJ databases">
        <title>Campylobacter magnum sp. nov., isolated from cecal contents of domestic pigs (Sus scrofa domesticus).</title>
        <authorList>
            <person name="Papic B."/>
            <person name="Gruntar I."/>
        </authorList>
    </citation>
    <scope>NUCLEOTIDE SEQUENCE [LARGE SCALE GENOMIC DNA]</scope>
    <source>
        <strain evidence="2">34484-21</strain>
    </source>
</reference>
<comment type="caution">
    <text evidence="1">The sequence shown here is derived from an EMBL/GenBank/DDBJ whole genome shotgun (WGS) entry which is preliminary data.</text>
</comment>
<sequence length="300" mass="33390">MFVKKFLAASVLAAVCLGDMSFKMPANITALKASNNGIFVGLDDGELGVFNKGQFSALTTLPKISNHFGKDQSSRIYQISELNGQIAAISEADELGKNVILIINAKTKIIPSPVAMLKQVLFLDENTLLLIGPNCEINYYDIKSEKITHTSKFTISGFEKAVFSTDRKSLLLACEGGIVFYYDLGAKKLSKEEDLHKDRIYDIAVYENRLLTGTPERKARYFDGAKETWYDTRFPVYKVALNSDIGAFSKEKSIVIIDKNGKEIKEIPYTGTLLTDLEFLPNGELVGAGYDNNLYFWEAK</sequence>